<evidence type="ECO:0000313" key="3">
    <source>
        <dbReference type="Proteomes" id="UP001501758"/>
    </source>
</evidence>
<sequence>METERKIRICIMVSSLGIGGAERSSAILSRMLSDIGYDITIVSILDHVVYNYKGDLVNLEKLTATRKGLRKRWDKFVISRKLISKNKFDYIIDAAPRPSWFRQWFINTFVYQKTDTIFVVHNYNLSSYFPNSSFLGKKLYQNSYELVGVSKESVLHFKKKYQLQKGRCIYNAFDEEYWNNLADEEVKVPSEPYILSYGRITDESKNYKFLIQSYTTSRLPQKGVKLYIMGDGPDKEMIQNLVRSCKMEENIIFLGFSDNPFPYIKKALFATLTSNYEGFPMVLVESLAMGTPVVSVDCKSGPSEIVVTGDNGILVPFKDQESYKNALNKMIEDEEFYNQCVEGTKKSVTKFKIENIAPQWQAILPPKI</sequence>
<evidence type="ECO:0000313" key="2">
    <source>
        <dbReference type="EMBL" id="GAA0731955.1"/>
    </source>
</evidence>
<dbReference type="PANTHER" id="PTHR12526">
    <property type="entry name" value="GLYCOSYLTRANSFERASE"/>
    <property type="match status" value="1"/>
</dbReference>
<accession>A0ABN1J8E7</accession>
<gene>
    <name evidence="2" type="ORF">GCM10009430_44660</name>
</gene>
<reference evidence="2 3" key="1">
    <citation type="journal article" date="2019" name="Int. J. Syst. Evol. Microbiol.">
        <title>The Global Catalogue of Microorganisms (GCM) 10K type strain sequencing project: providing services to taxonomists for standard genome sequencing and annotation.</title>
        <authorList>
            <consortium name="The Broad Institute Genomics Platform"/>
            <consortium name="The Broad Institute Genome Sequencing Center for Infectious Disease"/>
            <person name="Wu L."/>
            <person name="Ma J."/>
        </authorList>
    </citation>
    <scope>NUCLEOTIDE SEQUENCE [LARGE SCALE GENOMIC DNA]</scope>
    <source>
        <strain evidence="2 3">JCM 15974</strain>
    </source>
</reference>
<keyword evidence="3" id="KW-1185">Reference proteome</keyword>
<dbReference type="SUPFAM" id="SSF53756">
    <property type="entry name" value="UDP-Glycosyltransferase/glycogen phosphorylase"/>
    <property type="match status" value="1"/>
</dbReference>
<evidence type="ECO:0000259" key="1">
    <source>
        <dbReference type="Pfam" id="PF00534"/>
    </source>
</evidence>
<dbReference type="Pfam" id="PF00534">
    <property type="entry name" value="Glycos_transf_1"/>
    <property type="match status" value="1"/>
</dbReference>
<organism evidence="2 3">
    <name type="scientific">Aquimarina litoralis</name>
    <dbReference type="NCBI Taxonomy" id="584605"/>
    <lineage>
        <taxon>Bacteria</taxon>
        <taxon>Pseudomonadati</taxon>
        <taxon>Bacteroidota</taxon>
        <taxon>Flavobacteriia</taxon>
        <taxon>Flavobacteriales</taxon>
        <taxon>Flavobacteriaceae</taxon>
        <taxon>Aquimarina</taxon>
    </lineage>
</organism>
<name>A0ABN1J8E7_9FLAO</name>
<comment type="caution">
    <text evidence="2">The sequence shown here is derived from an EMBL/GenBank/DDBJ whole genome shotgun (WGS) entry which is preliminary data.</text>
</comment>
<proteinExistence type="predicted"/>
<dbReference type="Proteomes" id="UP001501758">
    <property type="component" value="Unassembled WGS sequence"/>
</dbReference>
<dbReference type="InterPro" id="IPR001296">
    <property type="entry name" value="Glyco_trans_1"/>
</dbReference>
<dbReference type="Gene3D" id="3.40.50.2000">
    <property type="entry name" value="Glycogen Phosphorylase B"/>
    <property type="match status" value="2"/>
</dbReference>
<dbReference type="PANTHER" id="PTHR12526:SF630">
    <property type="entry name" value="GLYCOSYLTRANSFERASE"/>
    <property type="match status" value="1"/>
</dbReference>
<protein>
    <submittedName>
        <fullName evidence="2">Glycosyltransferase</fullName>
    </submittedName>
</protein>
<dbReference type="EMBL" id="BAAAGE010000006">
    <property type="protein sequence ID" value="GAA0731955.1"/>
    <property type="molecule type" value="Genomic_DNA"/>
</dbReference>
<feature type="domain" description="Glycosyl transferase family 1" evidence="1">
    <location>
        <begin position="185"/>
        <end position="346"/>
    </location>
</feature>